<keyword evidence="1" id="KW-0001">2Fe-2S</keyword>
<dbReference type="InterPro" id="IPR017941">
    <property type="entry name" value="Rieske_2Fe-2S"/>
</dbReference>
<comment type="caution">
    <text evidence="7">The sequence shown here is derived from an EMBL/GenBank/DDBJ whole genome shotgun (WGS) entry which is preliminary data.</text>
</comment>
<sequence>LLYVVKIANLLNVESETPLPDNMRSSTLLEQIGHERSWTSQQMDSDIAILVHNRLYFVKDLRVLSAESWKTINLLPIVKDLLQKAINVGIESEYDRRKREKYERKASYDKHEKNEKNEKSEKKDKKDKKKKKDKQKDFDSLGDKVISSEKSEDVPYGVTSDDPTTLRNTLQNSSTSLTGANGVQGNGEDEELSPKSPSEKMVSFDSQPSIIDHTSKKEVFESDSSNSSDSDSMSESSSSDDNKPLTRVSDNSAVRTTMPLRKIKAVGSKIHVLTTSGQAYECERYCPHKGVDLVTWGQVVGNSLVCTKHNWNFALDKGGANNKGSKSLHACKINDW</sequence>
<evidence type="ECO:0000256" key="3">
    <source>
        <dbReference type="ARBA" id="ARBA00023004"/>
    </source>
</evidence>
<dbReference type="Pfam" id="PF00355">
    <property type="entry name" value="Rieske"/>
    <property type="match status" value="1"/>
</dbReference>
<name>A0A8H7PTA9_MORIS</name>
<accession>A0A8H7PTA9</accession>
<dbReference type="OrthoDB" id="426882at2759"/>
<keyword evidence="2" id="KW-0479">Metal-binding</keyword>
<proteinExistence type="predicted"/>
<dbReference type="GO" id="GO:0051537">
    <property type="term" value="F:2 iron, 2 sulfur cluster binding"/>
    <property type="evidence" value="ECO:0007669"/>
    <property type="project" value="UniProtKB-KW"/>
</dbReference>
<dbReference type="AlphaFoldDB" id="A0A8H7PTA9"/>
<reference evidence="7" key="1">
    <citation type="submission" date="2020-12" db="EMBL/GenBank/DDBJ databases">
        <title>Metabolic potential, ecology and presence of endohyphal bacteria is reflected in genomic diversity of Mucoromycotina.</title>
        <authorList>
            <person name="Muszewska A."/>
            <person name="Okrasinska A."/>
            <person name="Steczkiewicz K."/>
            <person name="Drgas O."/>
            <person name="Orlowska M."/>
            <person name="Perlinska-Lenart U."/>
            <person name="Aleksandrzak-Piekarczyk T."/>
            <person name="Szatraj K."/>
            <person name="Zielenkiewicz U."/>
            <person name="Pilsyk S."/>
            <person name="Malc E."/>
            <person name="Mieczkowski P."/>
            <person name="Kruszewska J.S."/>
            <person name="Biernat P."/>
            <person name="Pawlowska J."/>
        </authorList>
    </citation>
    <scope>NUCLEOTIDE SEQUENCE</scope>
    <source>
        <strain evidence="7">WA0000067209</strain>
    </source>
</reference>
<feature type="compositionally biased region" description="Basic and acidic residues" evidence="5">
    <location>
        <begin position="134"/>
        <end position="153"/>
    </location>
</feature>
<feature type="region of interest" description="Disordered" evidence="5">
    <location>
        <begin position="97"/>
        <end position="253"/>
    </location>
</feature>
<evidence type="ECO:0000313" key="7">
    <source>
        <dbReference type="EMBL" id="KAG2180164.1"/>
    </source>
</evidence>
<dbReference type="PROSITE" id="PS51296">
    <property type="entry name" value="RIESKE"/>
    <property type="match status" value="1"/>
</dbReference>
<dbReference type="Proteomes" id="UP000654370">
    <property type="component" value="Unassembled WGS sequence"/>
</dbReference>
<feature type="compositionally biased region" description="Basic and acidic residues" evidence="5">
    <location>
        <begin position="97"/>
        <end position="124"/>
    </location>
</feature>
<protein>
    <recommendedName>
        <fullName evidence="6">Rieske domain-containing protein</fullName>
    </recommendedName>
</protein>
<evidence type="ECO:0000256" key="5">
    <source>
        <dbReference type="SAM" id="MobiDB-lite"/>
    </source>
</evidence>
<feature type="non-terminal residue" evidence="7">
    <location>
        <position position="1"/>
    </location>
</feature>
<gene>
    <name evidence="7" type="ORF">INT43_003953</name>
</gene>
<keyword evidence="4" id="KW-0411">Iron-sulfur</keyword>
<dbReference type="SUPFAM" id="SSF50022">
    <property type="entry name" value="ISP domain"/>
    <property type="match status" value="1"/>
</dbReference>
<dbReference type="Gene3D" id="2.102.10.10">
    <property type="entry name" value="Rieske [2Fe-2S] iron-sulphur domain"/>
    <property type="match status" value="1"/>
</dbReference>
<organism evidence="7 8">
    <name type="scientific">Mortierella isabellina</name>
    <name type="common">Filamentous fungus</name>
    <name type="synonym">Umbelopsis isabellina</name>
    <dbReference type="NCBI Taxonomy" id="91625"/>
    <lineage>
        <taxon>Eukaryota</taxon>
        <taxon>Fungi</taxon>
        <taxon>Fungi incertae sedis</taxon>
        <taxon>Mucoromycota</taxon>
        <taxon>Mucoromycotina</taxon>
        <taxon>Umbelopsidomycetes</taxon>
        <taxon>Umbelopsidales</taxon>
        <taxon>Umbelopsidaceae</taxon>
        <taxon>Umbelopsis</taxon>
    </lineage>
</organism>
<keyword evidence="3" id="KW-0408">Iron</keyword>
<evidence type="ECO:0000256" key="2">
    <source>
        <dbReference type="ARBA" id="ARBA00022723"/>
    </source>
</evidence>
<dbReference type="GO" id="GO:0046872">
    <property type="term" value="F:metal ion binding"/>
    <property type="evidence" value="ECO:0007669"/>
    <property type="project" value="UniProtKB-KW"/>
</dbReference>
<dbReference type="InterPro" id="IPR036922">
    <property type="entry name" value="Rieske_2Fe-2S_sf"/>
</dbReference>
<feature type="compositionally biased region" description="Low complexity" evidence="5">
    <location>
        <begin position="222"/>
        <end position="239"/>
    </location>
</feature>
<evidence type="ECO:0000256" key="4">
    <source>
        <dbReference type="ARBA" id="ARBA00023014"/>
    </source>
</evidence>
<evidence type="ECO:0000313" key="8">
    <source>
        <dbReference type="Proteomes" id="UP000654370"/>
    </source>
</evidence>
<feature type="compositionally biased region" description="Polar residues" evidence="5">
    <location>
        <begin position="161"/>
        <end position="183"/>
    </location>
</feature>
<evidence type="ECO:0000256" key="1">
    <source>
        <dbReference type="ARBA" id="ARBA00022714"/>
    </source>
</evidence>
<evidence type="ECO:0000259" key="6">
    <source>
        <dbReference type="PROSITE" id="PS51296"/>
    </source>
</evidence>
<feature type="domain" description="Rieske" evidence="6">
    <location>
        <begin position="274"/>
        <end position="336"/>
    </location>
</feature>
<dbReference type="EMBL" id="JAEPQZ010000006">
    <property type="protein sequence ID" value="KAG2180164.1"/>
    <property type="molecule type" value="Genomic_DNA"/>
</dbReference>
<keyword evidence="8" id="KW-1185">Reference proteome</keyword>